<dbReference type="SUPFAM" id="SSF110857">
    <property type="entry name" value="Gamma-glutamyl cyclotransferase-like"/>
    <property type="match status" value="1"/>
</dbReference>
<evidence type="ECO:0000256" key="2">
    <source>
        <dbReference type="ARBA" id="ARBA00022679"/>
    </source>
</evidence>
<gene>
    <name evidence="5" type="ORF">NUU61_006151</name>
</gene>
<comment type="similarity">
    <text evidence="1">Belongs to the gamma-glutamylcyclotransferase family.</text>
</comment>
<dbReference type="Proteomes" id="UP001141434">
    <property type="component" value="Unassembled WGS sequence"/>
</dbReference>
<reference evidence="5" key="1">
    <citation type="submission" date="2022-11" db="EMBL/GenBank/DDBJ databases">
        <authorList>
            <person name="Petersen C."/>
        </authorList>
    </citation>
    <scope>NUCLEOTIDE SEQUENCE</scope>
    <source>
        <strain evidence="5">IBT 34128</strain>
    </source>
</reference>
<dbReference type="EMBL" id="JAPMSZ010000009">
    <property type="protein sequence ID" value="KAJ5091281.1"/>
    <property type="molecule type" value="Genomic_DNA"/>
</dbReference>
<accession>A0A9W9F0J9</accession>
<sequence>MRNIPRPSPMARKFLSAIASNMTDEEIKAHSTISGTCCEDGWPQDPIRDEQCFFYGSLMDPQRLSQVLKSSKSPPIMRRARVRGYRIKLWGPYPAFIEGQTFHFVDGMVCEPLSPTQLDRLAAYETDKYRRLSCLIEVLNDDDSIKETIEGITFAWNGRQDELQEGTFDLTQWKKEKQLQDLD</sequence>
<evidence type="ECO:0000256" key="3">
    <source>
        <dbReference type="ARBA" id="ARBA00030602"/>
    </source>
</evidence>
<feature type="domain" description="Gamma-glutamylcyclotransferase AIG2-like" evidence="4">
    <location>
        <begin position="52"/>
        <end position="174"/>
    </location>
</feature>
<organism evidence="5 6">
    <name type="scientific">Penicillium alfredii</name>
    <dbReference type="NCBI Taxonomy" id="1506179"/>
    <lineage>
        <taxon>Eukaryota</taxon>
        <taxon>Fungi</taxon>
        <taxon>Dikarya</taxon>
        <taxon>Ascomycota</taxon>
        <taxon>Pezizomycotina</taxon>
        <taxon>Eurotiomycetes</taxon>
        <taxon>Eurotiomycetidae</taxon>
        <taxon>Eurotiales</taxon>
        <taxon>Aspergillaceae</taxon>
        <taxon>Penicillium</taxon>
    </lineage>
</organism>
<evidence type="ECO:0000313" key="5">
    <source>
        <dbReference type="EMBL" id="KAJ5091281.1"/>
    </source>
</evidence>
<dbReference type="GeneID" id="81395848"/>
<dbReference type="InterPro" id="IPR009288">
    <property type="entry name" value="AIG2-like_dom"/>
</dbReference>
<protein>
    <recommendedName>
        <fullName evidence="3">Putative gamma-glutamylcyclotransferase</fullName>
    </recommendedName>
</protein>
<reference evidence="5" key="2">
    <citation type="journal article" date="2023" name="IMA Fungus">
        <title>Comparative genomic study of the Penicillium genus elucidates a diverse pangenome and 15 lateral gene transfer events.</title>
        <authorList>
            <person name="Petersen C."/>
            <person name="Sorensen T."/>
            <person name="Nielsen M.R."/>
            <person name="Sondergaard T.E."/>
            <person name="Sorensen J.L."/>
            <person name="Fitzpatrick D.A."/>
            <person name="Frisvad J.C."/>
            <person name="Nielsen K.L."/>
        </authorList>
    </citation>
    <scope>NUCLEOTIDE SEQUENCE</scope>
    <source>
        <strain evidence="5">IBT 34128</strain>
    </source>
</reference>
<dbReference type="OrthoDB" id="3262926at2759"/>
<dbReference type="CDD" id="cd06661">
    <property type="entry name" value="GGCT_like"/>
    <property type="match status" value="1"/>
</dbReference>
<dbReference type="AlphaFoldDB" id="A0A9W9F0J9"/>
<dbReference type="PANTHER" id="PTHR31544:SF4">
    <property type="entry name" value="GAMMA-GLUTAMYLCYCLOTRANSFERASE-RELATED"/>
    <property type="match status" value="1"/>
</dbReference>
<keyword evidence="2" id="KW-0808">Transferase</keyword>
<dbReference type="Gene3D" id="3.10.490.10">
    <property type="entry name" value="Gamma-glutamyl cyclotransferase-like"/>
    <property type="match status" value="1"/>
</dbReference>
<dbReference type="PANTHER" id="PTHR31544">
    <property type="entry name" value="AIG2-LIKE PROTEIN D"/>
    <property type="match status" value="1"/>
</dbReference>
<dbReference type="GO" id="GO:0016740">
    <property type="term" value="F:transferase activity"/>
    <property type="evidence" value="ECO:0007669"/>
    <property type="project" value="UniProtKB-KW"/>
</dbReference>
<comment type="caution">
    <text evidence="5">The sequence shown here is derived from an EMBL/GenBank/DDBJ whole genome shotgun (WGS) entry which is preliminary data.</text>
</comment>
<keyword evidence="6" id="KW-1185">Reference proteome</keyword>
<dbReference type="InterPro" id="IPR036568">
    <property type="entry name" value="GGCT-like_sf"/>
</dbReference>
<evidence type="ECO:0000313" key="6">
    <source>
        <dbReference type="Proteomes" id="UP001141434"/>
    </source>
</evidence>
<evidence type="ECO:0000256" key="1">
    <source>
        <dbReference type="ARBA" id="ARBA00008861"/>
    </source>
</evidence>
<proteinExistence type="inferred from homology"/>
<dbReference type="Pfam" id="PF06094">
    <property type="entry name" value="GGACT"/>
    <property type="match status" value="1"/>
</dbReference>
<evidence type="ECO:0000259" key="4">
    <source>
        <dbReference type="Pfam" id="PF06094"/>
    </source>
</evidence>
<dbReference type="RefSeq" id="XP_056509479.1">
    <property type="nucleotide sequence ID" value="XM_056656679.1"/>
</dbReference>
<name>A0A9W9F0J9_9EURO</name>
<dbReference type="InterPro" id="IPR045038">
    <property type="entry name" value="AIG2-like"/>
</dbReference>
<dbReference type="InterPro" id="IPR013024">
    <property type="entry name" value="GGCT-like"/>
</dbReference>